<evidence type="ECO:0000313" key="10">
    <source>
        <dbReference type="EMBL" id="QIG43704.1"/>
    </source>
</evidence>
<keyword evidence="6 8" id="KW-0472">Membrane</keyword>
<comment type="pathway">
    <text evidence="2">Carotenoid biosynthesis.</text>
</comment>
<evidence type="ECO:0000256" key="6">
    <source>
        <dbReference type="ARBA" id="ARBA00023136"/>
    </source>
</evidence>
<dbReference type="GO" id="GO:0016872">
    <property type="term" value="F:intramolecular lyase activity"/>
    <property type="evidence" value="ECO:0007669"/>
    <property type="project" value="InterPro"/>
</dbReference>
<feature type="domain" description="Lycopene cyclase" evidence="9">
    <location>
        <begin position="10"/>
        <end position="96"/>
    </location>
</feature>
<protein>
    <submittedName>
        <fullName evidence="10">Lycopene cyclase domain-containing protein</fullName>
    </submittedName>
</protein>
<evidence type="ECO:0000256" key="5">
    <source>
        <dbReference type="ARBA" id="ARBA00022989"/>
    </source>
</evidence>
<feature type="transmembrane region" description="Helical" evidence="8">
    <location>
        <begin position="81"/>
        <end position="105"/>
    </location>
</feature>
<dbReference type="EMBL" id="CP049257">
    <property type="protein sequence ID" value="QIG43704.1"/>
    <property type="molecule type" value="Genomic_DNA"/>
</dbReference>
<feature type="transmembrane region" description="Helical" evidence="8">
    <location>
        <begin position="35"/>
        <end position="54"/>
    </location>
</feature>
<evidence type="ECO:0000313" key="11">
    <source>
        <dbReference type="Proteomes" id="UP000502996"/>
    </source>
</evidence>
<evidence type="ECO:0000256" key="1">
    <source>
        <dbReference type="ARBA" id="ARBA00004141"/>
    </source>
</evidence>
<proteinExistence type="predicted"/>
<dbReference type="Proteomes" id="UP000502996">
    <property type="component" value="Chromosome"/>
</dbReference>
<dbReference type="InterPro" id="IPR017825">
    <property type="entry name" value="Lycopene_cyclase_dom"/>
</dbReference>
<dbReference type="GO" id="GO:0016020">
    <property type="term" value="C:membrane"/>
    <property type="evidence" value="ECO:0007669"/>
    <property type="project" value="UniProtKB-SubCell"/>
</dbReference>
<keyword evidence="5 8" id="KW-1133">Transmembrane helix</keyword>
<dbReference type="RefSeq" id="WP_165233724.1">
    <property type="nucleotide sequence ID" value="NZ_CP049257.1"/>
</dbReference>
<keyword evidence="3 8" id="KW-0812">Transmembrane</keyword>
<dbReference type="Pfam" id="PF18916">
    <property type="entry name" value="Lycopene_cyc"/>
    <property type="match status" value="1"/>
</dbReference>
<reference evidence="10 11" key="1">
    <citation type="submission" date="2020-02" db="EMBL/GenBank/DDBJ databases">
        <title>Full genome sequence of Nocardioides sp. R-3366.</title>
        <authorList>
            <person name="Im W.-T."/>
        </authorList>
    </citation>
    <scope>NUCLEOTIDE SEQUENCE [LARGE SCALE GENOMIC DNA]</scope>
    <source>
        <strain evidence="10 11">R-3366</strain>
    </source>
</reference>
<keyword evidence="11" id="KW-1185">Reference proteome</keyword>
<comment type="subcellular location">
    <subcellularLocation>
        <location evidence="1">Membrane</location>
        <topology evidence="1">Multi-pass membrane protein</topology>
    </subcellularLocation>
</comment>
<evidence type="ECO:0000256" key="7">
    <source>
        <dbReference type="ARBA" id="ARBA00023235"/>
    </source>
</evidence>
<evidence type="ECO:0000256" key="4">
    <source>
        <dbReference type="ARBA" id="ARBA00022746"/>
    </source>
</evidence>
<accession>A0A6G6WEP8</accession>
<dbReference type="NCBIfam" id="TIGR03462">
    <property type="entry name" value="CarR_dom_SF"/>
    <property type="match status" value="1"/>
</dbReference>
<evidence type="ECO:0000256" key="3">
    <source>
        <dbReference type="ARBA" id="ARBA00022692"/>
    </source>
</evidence>
<dbReference type="AlphaFoldDB" id="A0A6G6WEP8"/>
<sequence length="124" mass="13895">MNWLQWSYVAMLAFCLVGTLPLTHLFGLDVLRRPARLAATVLLAGGPFLLWDLWATHVGQWSFDAAQTLPPRVLGLPLEEIAFFVVIPLVGVLTHEAVLAVRAGVRPPWWPGRRHPEPSREEAR</sequence>
<gene>
    <name evidence="10" type="ORF">G5V58_13870</name>
</gene>
<evidence type="ECO:0000256" key="2">
    <source>
        <dbReference type="ARBA" id="ARBA00004829"/>
    </source>
</evidence>
<evidence type="ECO:0000259" key="9">
    <source>
        <dbReference type="Pfam" id="PF18916"/>
    </source>
</evidence>
<keyword evidence="7" id="KW-0413">Isomerase</keyword>
<dbReference type="GO" id="GO:0016117">
    <property type="term" value="P:carotenoid biosynthetic process"/>
    <property type="evidence" value="ECO:0007669"/>
    <property type="project" value="UniProtKB-KW"/>
</dbReference>
<name>A0A6G6WEP8_9ACTN</name>
<dbReference type="GO" id="GO:0045436">
    <property type="term" value="F:lycopene beta cyclase activity"/>
    <property type="evidence" value="ECO:0007669"/>
    <property type="project" value="UniProtKB-ARBA"/>
</dbReference>
<evidence type="ECO:0000256" key="8">
    <source>
        <dbReference type="SAM" id="Phobius"/>
    </source>
</evidence>
<dbReference type="KEGG" id="nano:G5V58_13870"/>
<feature type="transmembrane region" description="Helical" evidence="8">
    <location>
        <begin position="6"/>
        <end position="28"/>
    </location>
</feature>
<organism evidence="10 11">
    <name type="scientific">Nocardioides anomalus</name>
    <dbReference type="NCBI Taxonomy" id="2712223"/>
    <lineage>
        <taxon>Bacteria</taxon>
        <taxon>Bacillati</taxon>
        <taxon>Actinomycetota</taxon>
        <taxon>Actinomycetes</taxon>
        <taxon>Propionibacteriales</taxon>
        <taxon>Nocardioidaceae</taxon>
        <taxon>Nocardioides</taxon>
    </lineage>
</organism>
<keyword evidence="4" id="KW-0125">Carotenoid biosynthesis</keyword>